<organism evidence="2 3">
    <name type="scientific">Streptomyces tubercidicus</name>
    <dbReference type="NCBI Taxonomy" id="47759"/>
    <lineage>
        <taxon>Bacteria</taxon>
        <taxon>Bacillati</taxon>
        <taxon>Actinomycetota</taxon>
        <taxon>Actinomycetes</taxon>
        <taxon>Kitasatosporales</taxon>
        <taxon>Streptomycetaceae</taxon>
        <taxon>Streptomyces</taxon>
    </lineage>
</organism>
<dbReference type="EMBL" id="BLIR01000001">
    <property type="protein sequence ID" value="GFE35723.1"/>
    <property type="molecule type" value="Genomic_DNA"/>
</dbReference>
<accession>A0A640UI30</accession>
<dbReference type="AlphaFoldDB" id="A0A640UI30"/>
<evidence type="ECO:0000313" key="2">
    <source>
        <dbReference type="EMBL" id="GFE35723.1"/>
    </source>
</evidence>
<sequence>MGPQMGLASGLVNTSQQFGSVVGLSLLSGVAAARTEVASGSRDVALTEGFSAAFLAGAALALVAALLTLRLAVPAAPAPAEGPGDARCRADE</sequence>
<feature type="transmembrane region" description="Helical" evidence="1">
    <location>
        <begin position="49"/>
        <end position="69"/>
    </location>
</feature>
<keyword evidence="1" id="KW-0812">Transmembrane</keyword>
<name>A0A640UI30_9ACTN</name>
<keyword evidence="1" id="KW-0472">Membrane</keyword>
<protein>
    <recommendedName>
        <fullName evidence="4">Major facilitator superfamily (MFS) profile domain-containing protein</fullName>
    </recommendedName>
</protein>
<keyword evidence="1" id="KW-1133">Transmembrane helix</keyword>
<evidence type="ECO:0008006" key="4">
    <source>
        <dbReference type="Google" id="ProtNLM"/>
    </source>
</evidence>
<reference evidence="2 3" key="1">
    <citation type="submission" date="2019-12" db="EMBL/GenBank/DDBJ databases">
        <title>Whole genome shotgun sequence of Streptomyces tubercidicus NBRC 13090.</title>
        <authorList>
            <person name="Ichikawa N."/>
            <person name="Kimura A."/>
            <person name="Kitahashi Y."/>
            <person name="Komaki H."/>
            <person name="Tamura T."/>
        </authorList>
    </citation>
    <scope>NUCLEOTIDE SEQUENCE [LARGE SCALE GENOMIC DNA]</scope>
    <source>
        <strain evidence="2 3">NBRC 13090</strain>
    </source>
</reference>
<dbReference type="Proteomes" id="UP000431826">
    <property type="component" value="Unassembled WGS sequence"/>
</dbReference>
<keyword evidence="3" id="KW-1185">Reference proteome</keyword>
<dbReference type="SUPFAM" id="SSF103473">
    <property type="entry name" value="MFS general substrate transporter"/>
    <property type="match status" value="1"/>
</dbReference>
<dbReference type="Gene3D" id="1.20.1250.20">
    <property type="entry name" value="MFS general substrate transporter like domains"/>
    <property type="match status" value="1"/>
</dbReference>
<evidence type="ECO:0000313" key="3">
    <source>
        <dbReference type="Proteomes" id="UP000431826"/>
    </source>
</evidence>
<dbReference type="RefSeq" id="WP_159742176.1">
    <property type="nucleotide sequence ID" value="NZ_BLIR01000001.1"/>
</dbReference>
<gene>
    <name evidence="2" type="ORF">Stube_03960</name>
</gene>
<dbReference type="InterPro" id="IPR036259">
    <property type="entry name" value="MFS_trans_sf"/>
</dbReference>
<evidence type="ECO:0000256" key="1">
    <source>
        <dbReference type="SAM" id="Phobius"/>
    </source>
</evidence>
<dbReference type="GeneID" id="96281596"/>
<comment type="caution">
    <text evidence="2">The sequence shown here is derived from an EMBL/GenBank/DDBJ whole genome shotgun (WGS) entry which is preliminary data.</text>
</comment>
<proteinExistence type="predicted"/>